<proteinExistence type="predicted"/>
<dbReference type="InterPro" id="IPR051534">
    <property type="entry name" value="CBASS_pafABC_assoc_protein"/>
</dbReference>
<dbReference type="PROSITE" id="PS52050">
    <property type="entry name" value="WYL"/>
    <property type="match status" value="1"/>
</dbReference>
<dbReference type="SMART" id="SM00420">
    <property type="entry name" value="HTH_DEOR"/>
    <property type="match status" value="1"/>
</dbReference>
<keyword evidence="1" id="KW-0805">Transcription regulation</keyword>
<keyword evidence="4" id="KW-0238">DNA-binding</keyword>
<dbReference type="PANTHER" id="PTHR34580">
    <property type="match status" value="1"/>
</dbReference>
<dbReference type="PANTHER" id="PTHR34580:SF1">
    <property type="entry name" value="PROTEIN PAFC"/>
    <property type="match status" value="1"/>
</dbReference>
<evidence type="ECO:0000259" key="3">
    <source>
        <dbReference type="PROSITE" id="PS51000"/>
    </source>
</evidence>
<dbReference type="EMBL" id="JAGGJX010000003">
    <property type="protein sequence ID" value="MBP1855576.1"/>
    <property type="molecule type" value="Genomic_DNA"/>
</dbReference>
<dbReference type="Gene3D" id="1.10.10.10">
    <property type="entry name" value="Winged helix-like DNA-binding domain superfamily/Winged helix DNA-binding domain"/>
    <property type="match status" value="1"/>
</dbReference>
<dbReference type="InterPro" id="IPR036388">
    <property type="entry name" value="WH-like_DNA-bd_sf"/>
</dbReference>
<evidence type="ECO:0000256" key="1">
    <source>
        <dbReference type="ARBA" id="ARBA00023015"/>
    </source>
</evidence>
<protein>
    <submittedName>
        <fullName evidence="4">DNA-binding transcriptional regulator YafY</fullName>
    </submittedName>
</protein>
<dbReference type="Pfam" id="PF25583">
    <property type="entry name" value="WCX"/>
    <property type="match status" value="1"/>
</dbReference>
<evidence type="ECO:0000313" key="5">
    <source>
        <dbReference type="Proteomes" id="UP000767291"/>
    </source>
</evidence>
<comment type="caution">
    <text evidence="4">The sequence shown here is derived from an EMBL/GenBank/DDBJ whole genome shotgun (WGS) entry which is preliminary data.</text>
</comment>
<dbReference type="RefSeq" id="WP_209456990.1">
    <property type="nucleotide sequence ID" value="NZ_BAAACS010000011.1"/>
</dbReference>
<evidence type="ECO:0000313" key="4">
    <source>
        <dbReference type="EMBL" id="MBP1855576.1"/>
    </source>
</evidence>
<dbReference type="InterPro" id="IPR028349">
    <property type="entry name" value="PafC-like"/>
</dbReference>
<evidence type="ECO:0000256" key="2">
    <source>
        <dbReference type="ARBA" id="ARBA00023163"/>
    </source>
</evidence>
<feature type="domain" description="HTH deoR-type" evidence="3">
    <location>
        <begin position="2"/>
        <end position="60"/>
    </location>
</feature>
<dbReference type="Proteomes" id="UP000767291">
    <property type="component" value="Unassembled WGS sequence"/>
</dbReference>
<dbReference type="GO" id="GO:0003677">
    <property type="term" value="F:DNA binding"/>
    <property type="evidence" value="ECO:0007669"/>
    <property type="project" value="UniProtKB-KW"/>
</dbReference>
<dbReference type="InterPro" id="IPR026881">
    <property type="entry name" value="WYL_dom"/>
</dbReference>
<dbReference type="PROSITE" id="PS51000">
    <property type="entry name" value="HTH_DEOR_2"/>
    <property type="match status" value="1"/>
</dbReference>
<reference evidence="4 5" key="1">
    <citation type="submission" date="2021-03" db="EMBL/GenBank/DDBJ databases">
        <title>Genomic Encyclopedia of Type Strains, Phase IV (KMG-IV): sequencing the most valuable type-strain genomes for metagenomic binning, comparative biology and taxonomic classification.</title>
        <authorList>
            <person name="Goeker M."/>
        </authorList>
    </citation>
    <scope>NUCLEOTIDE SEQUENCE [LARGE SCALE GENOMIC DNA]</scope>
    <source>
        <strain evidence="4 5">DSM 1289</strain>
    </source>
</reference>
<dbReference type="InterPro" id="IPR057727">
    <property type="entry name" value="WCX_dom"/>
</dbReference>
<keyword evidence="2" id="KW-0804">Transcription</keyword>
<dbReference type="InterPro" id="IPR013196">
    <property type="entry name" value="HTH_11"/>
</dbReference>
<dbReference type="SUPFAM" id="SSF46785">
    <property type="entry name" value="Winged helix' DNA-binding domain"/>
    <property type="match status" value="1"/>
</dbReference>
<name>A0ABS4ECE9_9FIRM</name>
<dbReference type="InterPro" id="IPR036390">
    <property type="entry name" value="WH_DNA-bd_sf"/>
</dbReference>
<keyword evidence="5" id="KW-1185">Reference proteome</keyword>
<dbReference type="PIRSF" id="PIRSF016838">
    <property type="entry name" value="PafC"/>
    <property type="match status" value="1"/>
</dbReference>
<sequence>MQISRLFQIVYILLDRKTITAKELADRFEVSVRTIYRDINTLGTAGIPIYTSQGRGGGISILDDYVLNKSLLSDDEQKEILIGLQSLKVANYPDIKTLDKKLGALFSKNKQSWIEVDFSHWGSGNEEKDKFQTLKNSVLNKNTVGFSYSNSNGEQTTRQIEPLKLIFKNKSWYVSGFCLLKNQFRIFKISRISNLNSTEIFFDRDLPDDLDLIKEKSVGYKASNIVLKFSNHISYRVYDEFNINDIEIDADGNLIVSLSYPQDEWLYGYILSFGFYVEVIEPQGLRDVISYKISKMMNIYN</sequence>
<accession>A0ABS4ECE9</accession>
<gene>
    <name evidence="4" type="ORF">J2Z43_001971</name>
</gene>
<dbReference type="Pfam" id="PF13280">
    <property type="entry name" value="WYL"/>
    <property type="match status" value="1"/>
</dbReference>
<organism evidence="4 5">
    <name type="scientific">Metaclostridioides mangenotii</name>
    <dbReference type="NCBI Taxonomy" id="1540"/>
    <lineage>
        <taxon>Bacteria</taxon>
        <taxon>Bacillati</taxon>
        <taxon>Bacillota</taxon>
        <taxon>Clostridia</taxon>
        <taxon>Peptostreptococcales</taxon>
        <taxon>Peptostreptococcaceae</taxon>
        <taxon>Metaclostridioides</taxon>
    </lineage>
</organism>
<dbReference type="Pfam" id="PF08279">
    <property type="entry name" value="HTH_11"/>
    <property type="match status" value="1"/>
</dbReference>
<dbReference type="InterPro" id="IPR001034">
    <property type="entry name" value="DeoR_HTH"/>
</dbReference>